<organism evidence="4 5">
    <name type="scientific">Aeoliella mucimassa</name>
    <dbReference type="NCBI Taxonomy" id="2527972"/>
    <lineage>
        <taxon>Bacteria</taxon>
        <taxon>Pseudomonadati</taxon>
        <taxon>Planctomycetota</taxon>
        <taxon>Planctomycetia</taxon>
        <taxon>Pirellulales</taxon>
        <taxon>Lacipirellulaceae</taxon>
        <taxon>Aeoliella</taxon>
    </lineage>
</organism>
<evidence type="ECO:0000313" key="5">
    <source>
        <dbReference type="Proteomes" id="UP000315750"/>
    </source>
</evidence>
<dbReference type="EMBL" id="CP036278">
    <property type="protein sequence ID" value="QDU58758.1"/>
    <property type="molecule type" value="Genomic_DNA"/>
</dbReference>
<feature type="signal peptide" evidence="2">
    <location>
        <begin position="1"/>
        <end position="26"/>
    </location>
</feature>
<name>A0A518AVM3_9BACT</name>
<dbReference type="AlphaFoldDB" id="A0A518AVM3"/>
<dbReference type="OrthoDB" id="257950at2"/>
<accession>A0A518AVM3</accession>
<dbReference type="Pfam" id="PF07589">
    <property type="entry name" value="PEP-CTERM"/>
    <property type="match status" value="1"/>
</dbReference>
<keyword evidence="2" id="KW-0732">Signal</keyword>
<dbReference type="InterPro" id="IPR013424">
    <property type="entry name" value="Ice-binding_C"/>
</dbReference>
<proteinExistence type="predicted"/>
<evidence type="ECO:0000259" key="3">
    <source>
        <dbReference type="Pfam" id="PF07589"/>
    </source>
</evidence>
<sequence length="246" mass="25840" precursor="true">MIRTQIGTTLAACLLVGFCFSQRAQSAAISVNFNNTTAENWSLQPTDTAGPLGSANWNNTSTASGGPQSLVDDLGDSTSASITWSSANTWANGDNNGNGDRILLHPYLDDGGTGVSVTVEDVPYAKYRVYGIISSDQNGNDSTYTTGDFMVNGAAVLGGTAIAASDYDYAENNFAGDPWQRLTTSQIGNFWVSDVQTASTLSIAGPVRSGDERGSLSGIIIESVPEPASLVVFGLATMSLLFVRRR</sequence>
<feature type="chain" id="PRO_5021828564" description="Ice-binding protein C-terminal domain-containing protein" evidence="2">
    <location>
        <begin position="27"/>
        <end position="246"/>
    </location>
</feature>
<feature type="domain" description="Ice-binding protein C-terminal" evidence="3">
    <location>
        <begin position="223"/>
        <end position="246"/>
    </location>
</feature>
<reference evidence="4 5" key="1">
    <citation type="submission" date="2019-02" db="EMBL/GenBank/DDBJ databases">
        <title>Deep-cultivation of Planctomycetes and their phenomic and genomic characterization uncovers novel biology.</title>
        <authorList>
            <person name="Wiegand S."/>
            <person name="Jogler M."/>
            <person name="Boedeker C."/>
            <person name="Pinto D."/>
            <person name="Vollmers J."/>
            <person name="Rivas-Marin E."/>
            <person name="Kohn T."/>
            <person name="Peeters S.H."/>
            <person name="Heuer A."/>
            <person name="Rast P."/>
            <person name="Oberbeckmann S."/>
            <person name="Bunk B."/>
            <person name="Jeske O."/>
            <person name="Meyerdierks A."/>
            <person name="Storesund J.E."/>
            <person name="Kallscheuer N."/>
            <person name="Luecker S."/>
            <person name="Lage O.M."/>
            <person name="Pohl T."/>
            <person name="Merkel B.J."/>
            <person name="Hornburger P."/>
            <person name="Mueller R.-W."/>
            <person name="Bruemmer F."/>
            <person name="Labrenz M."/>
            <person name="Spormann A.M."/>
            <person name="Op den Camp H."/>
            <person name="Overmann J."/>
            <person name="Amann R."/>
            <person name="Jetten M.S.M."/>
            <person name="Mascher T."/>
            <person name="Medema M.H."/>
            <person name="Devos D.P."/>
            <person name="Kaster A.-K."/>
            <person name="Ovreas L."/>
            <person name="Rohde M."/>
            <person name="Galperin M.Y."/>
            <person name="Jogler C."/>
        </authorList>
    </citation>
    <scope>NUCLEOTIDE SEQUENCE [LARGE SCALE GENOMIC DNA]</scope>
    <source>
        <strain evidence="4 5">Pan181</strain>
    </source>
</reference>
<dbReference type="Proteomes" id="UP000315750">
    <property type="component" value="Chromosome"/>
</dbReference>
<feature type="region of interest" description="Disordered" evidence="1">
    <location>
        <begin position="42"/>
        <end position="72"/>
    </location>
</feature>
<dbReference type="KEGG" id="amuc:Pan181_49980"/>
<evidence type="ECO:0000256" key="1">
    <source>
        <dbReference type="SAM" id="MobiDB-lite"/>
    </source>
</evidence>
<evidence type="ECO:0000256" key="2">
    <source>
        <dbReference type="SAM" id="SignalP"/>
    </source>
</evidence>
<evidence type="ECO:0000313" key="4">
    <source>
        <dbReference type="EMBL" id="QDU58758.1"/>
    </source>
</evidence>
<dbReference type="RefSeq" id="WP_145251179.1">
    <property type="nucleotide sequence ID" value="NZ_CP036278.1"/>
</dbReference>
<feature type="compositionally biased region" description="Polar residues" evidence="1">
    <location>
        <begin position="55"/>
        <end position="67"/>
    </location>
</feature>
<dbReference type="NCBIfam" id="TIGR02595">
    <property type="entry name" value="PEP_CTERM"/>
    <property type="match status" value="1"/>
</dbReference>
<gene>
    <name evidence="4" type="ORF">Pan181_49980</name>
</gene>
<keyword evidence="5" id="KW-1185">Reference proteome</keyword>
<protein>
    <recommendedName>
        <fullName evidence="3">Ice-binding protein C-terminal domain-containing protein</fullName>
    </recommendedName>
</protein>